<sequence>MLDPKSTFLNDMPISYLPGRSEIESPTNTFGGTVHYLLAVYNAELEWKRNGSAWSTNATGRQAETTFPDTAKLDCDYDPFTEGSYEPSRWGALGPYPVTSPRFCENTLWSMFDYNNNFTAV</sequence>
<protein>
    <submittedName>
        <fullName evidence="1">Uncharacterized protein</fullName>
    </submittedName>
</protein>
<organism evidence="1 2">
    <name type="scientific">Cladophialophora bantiana (strain ATCC 10958 / CBS 173.52 / CDC B-1940 / NIH 8579)</name>
    <name type="common">Xylohypha bantiana</name>
    <dbReference type="NCBI Taxonomy" id="1442370"/>
    <lineage>
        <taxon>Eukaryota</taxon>
        <taxon>Fungi</taxon>
        <taxon>Dikarya</taxon>
        <taxon>Ascomycota</taxon>
        <taxon>Pezizomycotina</taxon>
        <taxon>Eurotiomycetes</taxon>
        <taxon>Chaetothyriomycetidae</taxon>
        <taxon>Chaetothyriales</taxon>
        <taxon>Herpotrichiellaceae</taxon>
        <taxon>Cladophialophora</taxon>
    </lineage>
</organism>
<accession>A0A0D2I7K6</accession>
<dbReference type="EMBL" id="KN846980">
    <property type="protein sequence ID" value="KIW99235.1"/>
    <property type="molecule type" value="Genomic_DNA"/>
</dbReference>
<keyword evidence="2" id="KW-1185">Reference proteome</keyword>
<reference evidence="1" key="1">
    <citation type="submission" date="2015-01" db="EMBL/GenBank/DDBJ databases">
        <title>The Genome Sequence of Cladophialophora bantiana CBS 173.52.</title>
        <authorList>
            <consortium name="The Broad Institute Genomics Platform"/>
            <person name="Cuomo C."/>
            <person name="de Hoog S."/>
            <person name="Gorbushina A."/>
            <person name="Stielow B."/>
            <person name="Teixiera M."/>
            <person name="Abouelleil A."/>
            <person name="Chapman S.B."/>
            <person name="Priest M."/>
            <person name="Young S.K."/>
            <person name="Wortman J."/>
            <person name="Nusbaum C."/>
            <person name="Birren B."/>
        </authorList>
    </citation>
    <scope>NUCLEOTIDE SEQUENCE [LARGE SCALE GENOMIC DNA]</scope>
    <source>
        <strain evidence="1">CBS 173.52</strain>
    </source>
</reference>
<dbReference type="GeneID" id="27693826"/>
<dbReference type="AlphaFoldDB" id="A0A0D2I7K6"/>
<dbReference type="Proteomes" id="UP000053789">
    <property type="component" value="Unassembled WGS sequence"/>
</dbReference>
<proteinExistence type="predicted"/>
<dbReference type="RefSeq" id="XP_016625904.1">
    <property type="nucleotide sequence ID" value="XM_016758655.1"/>
</dbReference>
<gene>
    <name evidence="1" type="ORF">Z519_00898</name>
</gene>
<evidence type="ECO:0000313" key="2">
    <source>
        <dbReference type="Proteomes" id="UP000053789"/>
    </source>
</evidence>
<dbReference type="OrthoDB" id="5357734at2759"/>
<dbReference type="HOGENOM" id="CLU_2037804_0_0_1"/>
<evidence type="ECO:0000313" key="1">
    <source>
        <dbReference type="EMBL" id="KIW99235.1"/>
    </source>
</evidence>
<name>A0A0D2I7K6_CLAB1</name>